<dbReference type="InterPro" id="IPR011039">
    <property type="entry name" value="TFIIF_interaction"/>
</dbReference>
<feature type="compositionally biased region" description="Basic and acidic residues" evidence="7">
    <location>
        <begin position="328"/>
        <end position="354"/>
    </location>
</feature>
<keyword evidence="3" id="KW-0805">Transcription regulation</keyword>
<keyword evidence="6" id="KW-0539">Nucleus</keyword>
<comment type="subcellular location">
    <subcellularLocation>
        <location evidence="1">Nucleus</location>
    </subcellularLocation>
</comment>
<evidence type="ECO:0000256" key="7">
    <source>
        <dbReference type="SAM" id="MobiDB-lite"/>
    </source>
</evidence>
<feature type="non-terminal residue" evidence="8">
    <location>
        <position position="675"/>
    </location>
</feature>
<comment type="similarity">
    <text evidence="2">Belongs to the TFIIF alpha subunit family.</text>
</comment>
<keyword evidence="9" id="KW-1185">Reference proteome</keyword>
<feature type="compositionally biased region" description="Basic and acidic residues" evidence="7">
    <location>
        <begin position="162"/>
        <end position="184"/>
    </location>
</feature>
<evidence type="ECO:0000256" key="4">
    <source>
        <dbReference type="ARBA" id="ARBA00023125"/>
    </source>
</evidence>
<gene>
    <name evidence="8" type="ORF">BDV96DRAFT_466829</name>
</gene>
<organism evidence="8 9">
    <name type="scientific">Lophiotrema nucula</name>
    <dbReference type="NCBI Taxonomy" id="690887"/>
    <lineage>
        <taxon>Eukaryota</taxon>
        <taxon>Fungi</taxon>
        <taxon>Dikarya</taxon>
        <taxon>Ascomycota</taxon>
        <taxon>Pezizomycotina</taxon>
        <taxon>Dothideomycetes</taxon>
        <taxon>Pleosporomycetidae</taxon>
        <taxon>Pleosporales</taxon>
        <taxon>Lophiotremataceae</taxon>
        <taxon>Lophiotrema</taxon>
    </lineage>
</organism>
<feature type="compositionally biased region" description="Low complexity" evidence="7">
    <location>
        <begin position="490"/>
        <end position="502"/>
    </location>
</feature>
<name>A0A6A5YXF6_9PLEO</name>
<protein>
    <submittedName>
        <fullName evidence="8">Uncharacterized protein</fullName>
    </submittedName>
</protein>
<dbReference type="GO" id="GO:0016251">
    <property type="term" value="F:RNA polymerase II general transcription initiation factor activity"/>
    <property type="evidence" value="ECO:0007669"/>
    <property type="project" value="TreeGrafter"/>
</dbReference>
<feature type="compositionally biased region" description="Polar residues" evidence="7">
    <location>
        <begin position="10"/>
        <end position="19"/>
    </location>
</feature>
<keyword evidence="5" id="KW-0804">Transcription</keyword>
<feature type="compositionally biased region" description="Basic and acidic residues" evidence="7">
    <location>
        <begin position="199"/>
        <end position="213"/>
    </location>
</feature>
<dbReference type="GO" id="GO:0005674">
    <property type="term" value="C:transcription factor TFIIF complex"/>
    <property type="evidence" value="ECO:0007669"/>
    <property type="project" value="TreeGrafter"/>
</dbReference>
<sequence>PAASAAPSALTGTSSTPQNAAVVGPPRVRRPREKGNPMRKPYRPLKTVSRPIMSLTQMGQPKHKLNANPDPFADGIPLQKAEQEYPALGAQTLPLVVTRRDLKELRHHVMRLQQTKGKPVDVTDPDDFTPPIRLHRRDPRAPLSGAGSHFEDEESKEDLEELENRAKMEQQREARAIQQAERDAQIAPSGKKKGSNFQKKTEQKFRPDDTPEAQKRRLLRYEETLPWHLEDFENSQTWVGAYEAELSEAHVMLTTAFENGKESIQMIPLERWYKFVTKGKVKSVPEEGVDPYIKAEAKLPTFLSNIEQISLKKEREYAARGKGRMKTRVGDKDEDGGAARRGGDDDIPRIKHEADADDIDFNMEEDFADDEEGLNGLFEGDADDIKDATERLKRDQLASGVFELRNETDIYRQEEQEREEREQQRLLEKQLRKALTKREKNIDYETDRSNPYESSSEEEDSEDEKKRLEEEKKEAEEEKNGKPAEGDQASGTSTKGTTTPSGVHKSVDLNKKKRPGSPNLSEASGNESSRKKHKKKHLDGSRKSSLVHLSGKGAASGSDSEMTDAGKPKKPKLKVKLGGSPAGSPGTSRAGSPAVNGSRAGSPAAATSATSPIGMPSALEIHNAMPASGMNIGTLLAAFKGRVNPSNNKIFIKLVKAISTFDSQRKWITPLPQLP</sequence>
<feature type="compositionally biased region" description="Basic and acidic residues" evidence="7">
    <location>
        <begin position="404"/>
        <end position="450"/>
    </location>
</feature>
<dbReference type="GO" id="GO:0032968">
    <property type="term" value="P:positive regulation of transcription elongation by RNA polymerase II"/>
    <property type="evidence" value="ECO:0007669"/>
    <property type="project" value="InterPro"/>
</dbReference>
<dbReference type="OrthoDB" id="76676at2759"/>
<feature type="compositionally biased region" description="Polar residues" evidence="7">
    <location>
        <begin position="518"/>
        <end position="527"/>
    </location>
</feature>
<feature type="region of interest" description="Disordered" evidence="7">
    <location>
        <begin position="1"/>
        <end position="52"/>
    </location>
</feature>
<dbReference type="GO" id="GO:0006367">
    <property type="term" value="P:transcription initiation at RNA polymerase II promoter"/>
    <property type="evidence" value="ECO:0007669"/>
    <property type="project" value="InterPro"/>
</dbReference>
<dbReference type="AlphaFoldDB" id="A0A6A5YXF6"/>
<evidence type="ECO:0000256" key="6">
    <source>
        <dbReference type="ARBA" id="ARBA00023242"/>
    </source>
</evidence>
<feature type="region of interest" description="Disordered" evidence="7">
    <location>
        <begin position="322"/>
        <end position="361"/>
    </location>
</feature>
<dbReference type="PANTHER" id="PTHR13011">
    <property type="entry name" value="TFIIF-ALPHA"/>
    <property type="match status" value="1"/>
</dbReference>
<dbReference type="InterPro" id="IPR008851">
    <property type="entry name" value="TFIIF-alpha"/>
</dbReference>
<dbReference type="GO" id="GO:0001096">
    <property type="term" value="F:TFIIF-class transcription factor complex binding"/>
    <property type="evidence" value="ECO:0007669"/>
    <property type="project" value="TreeGrafter"/>
</dbReference>
<dbReference type="GO" id="GO:0003677">
    <property type="term" value="F:DNA binding"/>
    <property type="evidence" value="ECO:0007669"/>
    <property type="project" value="UniProtKB-KW"/>
</dbReference>
<evidence type="ECO:0000256" key="3">
    <source>
        <dbReference type="ARBA" id="ARBA00023015"/>
    </source>
</evidence>
<feature type="compositionally biased region" description="Low complexity" evidence="7">
    <location>
        <begin position="597"/>
        <end position="612"/>
    </location>
</feature>
<feature type="region of interest" description="Disordered" evidence="7">
    <location>
        <begin position="394"/>
        <end position="612"/>
    </location>
</feature>
<dbReference type="SUPFAM" id="SSF50916">
    <property type="entry name" value="Rap30/74 interaction domains"/>
    <property type="match status" value="1"/>
</dbReference>
<dbReference type="Proteomes" id="UP000799770">
    <property type="component" value="Unassembled WGS sequence"/>
</dbReference>
<keyword evidence="4" id="KW-0238">DNA-binding</keyword>
<accession>A0A6A5YXF6</accession>
<evidence type="ECO:0000256" key="1">
    <source>
        <dbReference type="ARBA" id="ARBA00004123"/>
    </source>
</evidence>
<feature type="non-terminal residue" evidence="8">
    <location>
        <position position="1"/>
    </location>
</feature>
<reference evidence="8" key="1">
    <citation type="journal article" date="2020" name="Stud. Mycol.">
        <title>101 Dothideomycetes genomes: a test case for predicting lifestyles and emergence of pathogens.</title>
        <authorList>
            <person name="Haridas S."/>
            <person name="Albert R."/>
            <person name="Binder M."/>
            <person name="Bloem J."/>
            <person name="Labutti K."/>
            <person name="Salamov A."/>
            <person name="Andreopoulos B."/>
            <person name="Baker S."/>
            <person name="Barry K."/>
            <person name="Bills G."/>
            <person name="Bluhm B."/>
            <person name="Cannon C."/>
            <person name="Castanera R."/>
            <person name="Culley D."/>
            <person name="Daum C."/>
            <person name="Ezra D."/>
            <person name="Gonzalez J."/>
            <person name="Henrissat B."/>
            <person name="Kuo A."/>
            <person name="Liang C."/>
            <person name="Lipzen A."/>
            <person name="Lutzoni F."/>
            <person name="Magnuson J."/>
            <person name="Mondo S."/>
            <person name="Nolan M."/>
            <person name="Ohm R."/>
            <person name="Pangilinan J."/>
            <person name="Park H.-J."/>
            <person name="Ramirez L."/>
            <person name="Alfaro M."/>
            <person name="Sun H."/>
            <person name="Tritt A."/>
            <person name="Yoshinaga Y."/>
            <person name="Zwiers L.-H."/>
            <person name="Turgeon B."/>
            <person name="Goodwin S."/>
            <person name="Spatafora J."/>
            <person name="Crous P."/>
            <person name="Grigoriev I."/>
        </authorList>
    </citation>
    <scope>NUCLEOTIDE SEQUENCE</scope>
    <source>
        <strain evidence="8">CBS 627.86</strain>
    </source>
</reference>
<evidence type="ECO:0000256" key="2">
    <source>
        <dbReference type="ARBA" id="ARBA00005249"/>
    </source>
</evidence>
<feature type="compositionally biased region" description="Acidic residues" evidence="7">
    <location>
        <begin position="151"/>
        <end position="161"/>
    </location>
</feature>
<evidence type="ECO:0000313" key="8">
    <source>
        <dbReference type="EMBL" id="KAF2111859.1"/>
    </source>
</evidence>
<proteinExistence type="inferred from homology"/>
<feature type="region of interest" description="Disordered" evidence="7">
    <location>
        <begin position="114"/>
        <end position="213"/>
    </location>
</feature>
<feature type="compositionally biased region" description="Basic and acidic residues" evidence="7">
    <location>
        <begin position="463"/>
        <end position="485"/>
    </location>
</feature>
<evidence type="ECO:0000256" key="5">
    <source>
        <dbReference type="ARBA" id="ARBA00023163"/>
    </source>
</evidence>
<evidence type="ECO:0000313" key="9">
    <source>
        <dbReference type="Proteomes" id="UP000799770"/>
    </source>
</evidence>
<dbReference type="EMBL" id="ML977333">
    <property type="protein sequence ID" value="KAF2111859.1"/>
    <property type="molecule type" value="Genomic_DNA"/>
</dbReference>
<dbReference type="PANTHER" id="PTHR13011:SF0">
    <property type="entry name" value="GENERAL TRANSCRIPTION FACTOR IIF SUBUNIT 1"/>
    <property type="match status" value="1"/>
</dbReference>